<evidence type="ECO:0000313" key="5">
    <source>
        <dbReference type="Proteomes" id="UP001359485"/>
    </source>
</evidence>
<dbReference type="InterPro" id="IPR004012">
    <property type="entry name" value="Run_dom"/>
</dbReference>
<gene>
    <name evidence="4" type="ORF">RUM44_010859</name>
</gene>
<feature type="domain" description="PID" evidence="1">
    <location>
        <begin position="306"/>
        <end position="423"/>
    </location>
</feature>
<proteinExistence type="predicted"/>
<dbReference type="Proteomes" id="UP001359485">
    <property type="component" value="Unassembled WGS sequence"/>
</dbReference>
<dbReference type="Pfam" id="PF02759">
    <property type="entry name" value="RUN"/>
    <property type="match status" value="1"/>
</dbReference>
<dbReference type="Gene3D" id="2.30.42.10">
    <property type="match status" value="1"/>
</dbReference>
<dbReference type="Gene3D" id="2.30.29.30">
    <property type="entry name" value="Pleckstrin-homology domain (PH domain)/Phosphotyrosine-binding domain (PTB)"/>
    <property type="match status" value="1"/>
</dbReference>
<keyword evidence="5" id="KW-1185">Reference proteome</keyword>
<dbReference type="PANTHER" id="PTHR46753">
    <property type="entry name" value="FYVE AND COILED-COIL DOMAIN-CONTAINING PROTEIN 1"/>
    <property type="match status" value="1"/>
</dbReference>
<dbReference type="PROSITE" id="PS01179">
    <property type="entry name" value="PID"/>
    <property type="match status" value="1"/>
</dbReference>
<evidence type="ECO:0000259" key="1">
    <source>
        <dbReference type="PROSITE" id="PS01179"/>
    </source>
</evidence>
<dbReference type="PANTHER" id="PTHR46753:SF3">
    <property type="entry name" value="PDZ DOMAIN-CONTAINING PROTEIN"/>
    <property type="match status" value="1"/>
</dbReference>
<dbReference type="InterPro" id="IPR011993">
    <property type="entry name" value="PH-like_dom_sf"/>
</dbReference>
<dbReference type="EMBL" id="JAWJWF010000046">
    <property type="protein sequence ID" value="KAK6624001.1"/>
    <property type="molecule type" value="Genomic_DNA"/>
</dbReference>
<dbReference type="InterPro" id="IPR036034">
    <property type="entry name" value="PDZ_sf"/>
</dbReference>
<dbReference type="InterPro" id="IPR001478">
    <property type="entry name" value="PDZ"/>
</dbReference>
<dbReference type="Pfam" id="PF00640">
    <property type="entry name" value="PID"/>
    <property type="match status" value="1"/>
</dbReference>
<dbReference type="PROSITE" id="PS50106">
    <property type="entry name" value="PDZ"/>
    <property type="match status" value="1"/>
</dbReference>
<comment type="caution">
    <text evidence="4">The sequence shown here is derived from an EMBL/GenBank/DDBJ whole genome shotgun (WGS) entry which is preliminary data.</text>
</comment>
<dbReference type="SUPFAM" id="SSF140741">
    <property type="entry name" value="RUN domain-like"/>
    <property type="match status" value="1"/>
</dbReference>
<evidence type="ECO:0000259" key="2">
    <source>
        <dbReference type="PROSITE" id="PS50106"/>
    </source>
</evidence>
<sequence>MSITDPLIKELKAYTFKATQEFENNSEITDTSENLLPLCSTLEGILQKGFIGHCWDWLEELKSEMEKGVISRSFSFIRAVDTAKACHKIKTPTGRLRLLIRCCLVNKCLHIPIEIMVRTYKNHGKQWYDNKCSILGDEILGEIFLSVVLQLSTLCFKLDISNARFLDSTFIVPQCVEIEFVPCNSLGVTVTFIDDKALIVQVDEKSVAAEDNQVEVGDVLDELNGQILKAEMRGKLNNIMNKSKSKPISVRLIKLLNKEDDSIYPPIKPLLRKANIDLADIKREVPYDKNEKELEGRYPLRGGPRVKYVGSMVIGSEGDVKQIEYAVSSLLSNKTGTEPVEVYVECQELGLKVIAVATGKILFQNSFMEISSCGQTRKYPNYFAYIAGDNICNLAKKFTCYVFETENNNDIQTILQSIGQGFQRTHFAV</sequence>
<dbReference type="InterPro" id="IPR006020">
    <property type="entry name" value="PTB/PI_dom"/>
</dbReference>
<feature type="domain" description="PDZ" evidence="2">
    <location>
        <begin position="175"/>
        <end position="229"/>
    </location>
</feature>
<evidence type="ECO:0008006" key="6">
    <source>
        <dbReference type="Google" id="ProtNLM"/>
    </source>
</evidence>
<accession>A0ABR1ANH7</accession>
<dbReference type="SUPFAM" id="SSF50729">
    <property type="entry name" value="PH domain-like"/>
    <property type="match status" value="1"/>
</dbReference>
<dbReference type="InterPro" id="IPR037213">
    <property type="entry name" value="Run_dom_sf"/>
</dbReference>
<name>A0ABR1ANH7_POLSC</name>
<dbReference type="PROSITE" id="PS50826">
    <property type="entry name" value="RUN"/>
    <property type="match status" value="1"/>
</dbReference>
<dbReference type="SUPFAM" id="SSF50156">
    <property type="entry name" value="PDZ domain-like"/>
    <property type="match status" value="1"/>
</dbReference>
<reference evidence="4 5" key="1">
    <citation type="submission" date="2023-09" db="EMBL/GenBank/DDBJ databases">
        <title>Genomes of two closely related lineages of the louse Polyplax serrata with different host specificities.</title>
        <authorList>
            <person name="Martinu J."/>
            <person name="Tarabai H."/>
            <person name="Stefka J."/>
            <person name="Hypsa V."/>
        </authorList>
    </citation>
    <scope>NUCLEOTIDE SEQUENCE [LARGE SCALE GENOMIC DNA]</scope>
    <source>
        <strain evidence="4">98ZLc_SE</strain>
    </source>
</reference>
<protein>
    <recommendedName>
        <fullName evidence="6">RUN domain-containing protein</fullName>
    </recommendedName>
</protein>
<feature type="domain" description="RUN" evidence="3">
    <location>
        <begin position="29"/>
        <end position="163"/>
    </location>
</feature>
<dbReference type="Gene3D" id="1.20.58.900">
    <property type="match status" value="1"/>
</dbReference>
<evidence type="ECO:0000313" key="4">
    <source>
        <dbReference type="EMBL" id="KAK6624001.1"/>
    </source>
</evidence>
<dbReference type="CDD" id="cd17682">
    <property type="entry name" value="RUN_RUFY4_like"/>
    <property type="match status" value="1"/>
</dbReference>
<organism evidence="4 5">
    <name type="scientific">Polyplax serrata</name>
    <name type="common">Common mouse louse</name>
    <dbReference type="NCBI Taxonomy" id="468196"/>
    <lineage>
        <taxon>Eukaryota</taxon>
        <taxon>Metazoa</taxon>
        <taxon>Ecdysozoa</taxon>
        <taxon>Arthropoda</taxon>
        <taxon>Hexapoda</taxon>
        <taxon>Insecta</taxon>
        <taxon>Pterygota</taxon>
        <taxon>Neoptera</taxon>
        <taxon>Paraneoptera</taxon>
        <taxon>Psocodea</taxon>
        <taxon>Troctomorpha</taxon>
        <taxon>Phthiraptera</taxon>
        <taxon>Anoplura</taxon>
        <taxon>Polyplacidae</taxon>
        <taxon>Polyplax</taxon>
    </lineage>
</organism>
<evidence type="ECO:0000259" key="3">
    <source>
        <dbReference type="PROSITE" id="PS50826"/>
    </source>
</evidence>